<feature type="compositionally biased region" description="Acidic residues" evidence="2">
    <location>
        <begin position="331"/>
        <end position="343"/>
    </location>
</feature>
<keyword evidence="1" id="KW-0808">Transferase</keyword>
<evidence type="ECO:0000313" key="3">
    <source>
        <dbReference type="EMBL" id="KAL1411922.1"/>
    </source>
</evidence>
<gene>
    <name evidence="3" type="ORF">Q8F55_002908</name>
</gene>
<organism evidence="3 4">
    <name type="scientific">Vanrija albida</name>
    <dbReference type="NCBI Taxonomy" id="181172"/>
    <lineage>
        <taxon>Eukaryota</taxon>
        <taxon>Fungi</taxon>
        <taxon>Dikarya</taxon>
        <taxon>Basidiomycota</taxon>
        <taxon>Agaricomycotina</taxon>
        <taxon>Tremellomycetes</taxon>
        <taxon>Trichosporonales</taxon>
        <taxon>Trichosporonaceae</taxon>
        <taxon>Vanrija</taxon>
    </lineage>
</organism>
<keyword evidence="1" id="KW-0862">Zinc</keyword>
<dbReference type="EMBL" id="JBBXJM010000002">
    <property type="protein sequence ID" value="KAL1411922.1"/>
    <property type="molecule type" value="Genomic_DNA"/>
</dbReference>
<dbReference type="InterPro" id="IPR013083">
    <property type="entry name" value="Znf_RING/FYVE/PHD"/>
</dbReference>
<comment type="caution">
    <text evidence="3">The sequence shown here is derived from an EMBL/GenBank/DDBJ whole genome shotgun (WGS) entry which is preliminary data.</text>
</comment>
<dbReference type="Proteomes" id="UP001565368">
    <property type="component" value="Unassembled WGS sequence"/>
</dbReference>
<dbReference type="Gene3D" id="1.10.10.10">
    <property type="entry name" value="Winged helix-like DNA-binding domain superfamily/Winged helix DNA-binding domain"/>
    <property type="match status" value="1"/>
</dbReference>
<dbReference type="PANTHER" id="PTHR20973:SF0">
    <property type="entry name" value="NON-STRUCTURAL MAINTENANCE OF CHROMOSOMES ELEMENT 1 HOMOLOG"/>
    <property type="match status" value="1"/>
</dbReference>
<dbReference type="GeneID" id="95983951"/>
<evidence type="ECO:0000313" key="4">
    <source>
        <dbReference type="Proteomes" id="UP001565368"/>
    </source>
</evidence>
<keyword evidence="1" id="KW-0833">Ubl conjugation pathway</keyword>
<comment type="similarity">
    <text evidence="1">Belongs to the NSE1 family.</text>
</comment>
<reference evidence="3 4" key="1">
    <citation type="submission" date="2023-08" db="EMBL/GenBank/DDBJ databases">
        <title>Annotated Genome Sequence of Vanrija albida AlHP1.</title>
        <authorList>
            <person name="Herzog R."/>
        </authorList>
    </citation>
    <scope>NUCLEOTIDE SEQUENCE [LARGE SCALE GENOMIC DNA]</scope>
    <source>
        <strain evidence="3 4">AlHP1</strain>
    </source>
</reference>
<sequence>MVGRERPVPTDLHRVYIQSLLSRRAMTEDVALEMYKRAVGAVVLNDRDFRPAHRANAEGLKSFLAEVSTLLEDVDMVVKRGRDETPQGRWWIVLCNTAPDAVGTHATDLTTLEVAFFRLVVKAIVQSYPHNSIGSAAAVRLVRELKTATITNSQAQELLGALTSRGWLAKSKRGRYSIATRGILELDSYLKSEAEIEEFIQTCAMCEKIILAGMVCGYDECQAHYHEYCYNQLNRGDRGACRSCQKPFTRYPPSYVGEKGVSRVEDDYVNVGRRKKKRPRQSANGNGHRHDEDEEEEDELESEEEDGLGEESEEPTQTQARGRGQRRGRDDESEEEESNEQGA</sequence>
<keyword evidence="1" id="KW-0234">DNA repair</keyword>
<accession>A0ABR3QBN0</accession>
<dbReference type="RefSeq" id="XP_069211866.1">
    <property type="nucleotide sequence ID" value="XM_069351480.1"/>
</dbReference>
<evidence type="ECO:0000256" key="2">
    <source>
        <dbReference type="SAM" id="MobiDB-lite"/>
    </source>
</evidence>
<proteinExistence type="inferred from homology"/>
<comment type="function">
    <text evidence="1">Acts in a DNA repair pathway for removal of UV-induced DNA damage that is distinct from classical nucleotide excision repair and in repair of ionizing radiation damage. Functions in homologous recombination repair of DNA double strand breaks and in recovery of stalled replication forks.</text>
</comment>
<dbReference type="InterPro" id="IPR036388">
    <property type="entry name" value="WH-like_DNA-bd_sf"/>
</dbReference>
<keyword evidence="1" id="KW-0227">DNA damage</keyword>
<feature type="region of interest" description="Disordered" evidence="2">
    <location>
        <begin position="272"/>
        <end position="343"/>
    </location>
</feature>
<keyword evidence="1" id="KW-0539">Nucleus</keyword>
<keyword evidence="1" id="KW-0233">DNA recombination</keyword>
<keyword evidence="1" id="KW-0863">Zinc-finger</keyword>
<keyword evidence="4" id="KW-1185">Reference proteome</keyword>
<dbReference type="Gene3D" id="3.30.40.10">
    <property type="entry name" value="Zinc/RING finger domain, C3HC4 (zinc finger)"/>
    <property type="match status" value="1"/>
</dbReference>
<keyword evidence="1" id="KW-0479">Metal-binding</keyword>
<dbReference type="InterPro" id="IPR011513">
    <property type="entry name" value="Nse1"/>
</dbReference>
<evidence type="ECO:0000256" key="1">
    <source>
        <dbReference type="RuleBase" id="RU368018"/>
    </source>
</evidence>
<comment type="subcellular location">
    <subcellularLocation>
        <location evidence="1">Nucleus</location>
    </subcellularLocation>
</comment>
<dbReference type="Gene3D" id="3.90.1150.220">
    <property type="match status" value="1"/>
</dbReference>
<comment type="catalytic activity">
    <reaction evidence="1">
        <text>S-ubiquitinyl-[E2 ubiquitin-conjugating enzyme]-L-cysteine + [acceptor protein]-L-lysine = [E2 ubiquitin-conjugating enzyme]-L-cysteine + N(6)-ubiquitinyl-[acceptor protein]-L-lysine.</text>
        <dbReference type="EC" id="2.3.2.27"/>
    </reaction>
</comment>
<dbReference type="PANTHER" id="PTHR20973">
    <property type="entry name" value="NON-SMC ELEMENT 1-RELATED"/>
    <property type="match status" value="1"/>
</dbReference>
<name>A0ABR3QBN0_9TREE</name>
<comment type="subunit">
    <text evidence="1">Component of the Smc5-Smc6 complex.</text>
</comment>
<dbReference type="EC" id="2.3.2.27" evidence="1"/>
<protein>
    <recommendedName>
        <fullName evidence="1">Non-structural maintenance of chromosomes element 1 homolog</fullName>
        <ecNumber evidence="1">2.3.2.27</ecNumber>
    </recommendedName>
</protein>
<dbReference type="Pfam" id="PF07574">
    <property type="entry name" value="SMC_Nse1"/>
    <property type="match status" value="1"/>
</dbReference>
<feature type="compositionally biased region" description="Acidic residues" evidence="2">
    <location>
        <begin position="292"/>
        <end position="314"/>
    </location>
</feature>